<evidence type="ECO:0000313" key="2">
    <source>
        <dbReference type="Proteomes" id="UP000289546"/>
    </source>
</evidence>
<protein>
    <submittedName>
        <fullName evidence="1">Uncharacterized protein</fullName>
    </submittedName>
</protein>
<sequence>MKLSESRYFFVSINVSLLLSRLSDDDVVQLVQKLAGYENAQIRKLIERKEKLARTAARQAATAELDKAVQKEKDAYGLYNDIAWGKPLPQVDPEGPARQQPPMHTRMRMGIIDYMPKIGWERRKAEEEHKRIDDRNRKVAGMSEEQRLAERPDVTEALMRTRARTIELRRTYEGLPDGTDPVMVKASEAPFEANDVRFSDAEIEILSGFMPSYFRTMRRRPSPRSIKSLLFKLQLARLLMQLRFPDHPTELQFDKLLQAFQQETLGASTDNEPPSLIVRQVI</sequence>
<dbReference type="Proteomes" id="UP000289546">
    <property type="component" value="Unassembled WGS sequence"/>
</dbReference>
<organism evidence="1 2">
    <name type="scientific">Bradyrhizobium nanningense</name>
    <dbReference type="NCBI Taxonomy" id="1325118"/>
    <lineage>
        <taxon>Bacteria</taxon>
        <taxon>Pseudomonadati</taxon>
        <taxon>Pseudomonadota</taxon>
        <taxon>Alphaproteobacteria</taxon>
        <taxon>Hyphomicrobiales</taxon>
        <taxon>Nitrobacteraceae</taxon>
        <taxon>Bradyrhizobium</taxon>
    </lineage>
</organism>
<reference evidence="1 2" key="1">
    <citation type="submission" date="2015-04" db="EMBL/GenBank/DDBJ databases">
        <title>Comparative genomics of rhizobia nodulating Arachis hypogaea in China.</title>
        <authorList>
            <person name="Li Y."/>
        </authorList>
    </citation>
    <scope>NUCLEOTIDE SEQUENCE [LARGE SCALE GENOMIC DNA]</scope>
    <source>
        <strain evidence="1 2">CCBAU 51757</strain>
    </source>
</reference>
<dbReference type="RefSeq" id="WP_128916005.1">
    <property type="nucleotide sequence ID" value="NZ_LBJQ01000001.1"/>
</dbReference>
<proteinExistence type="predicted"/>
<evidence type="ECO:0000313" key="1">
    <source>
        <dbReference type="EMBL" id="RXH38729.1"/>
    </source>
</evidence>
<gene>
    <name evidence="1" type="ORF">XH99_00260</name>
</gene>
<dbReference type="EMBL" id="LBJQ01000001">
    <property type="protein sequence ID" value="RXH38729.1"/>
    <property type="molecule type" value="Genomic_DNA"/>
</dbReference>
<keyword evidence="2" id="KW-1185">Reference proteome</keyword>
<comment type="caution">
    <text evidence="1">The sequence shown here is derived from an EMBL/GenBank/DDBJ whole genome shotgun (WGS) entry which is preliminary data.</text>
</comment>
<dbReference type="AlphaFoldDB" id="A0A4Q0SK88"/>
<name>A0A4Q0SK88_9BRAD</name>
<accession>A0A4Q0SK88</accession>